<dbReference type="SUPFAM" id="SSF51430">
    <property type="entry name" value="NAD(P)-linked oxidoreductase"/>
    <property type="match status" value="1"/>
</dbReference>
<sequence>MEGKKVPEVMLNSGYKMPMIDFVTSHAPIEGHAAIVLWLWLLTTGHMGGLGRVPKKGAWPSRSVSATSAAKSSLKLLKKATIFPAVKQVEMNTSWRQAKLLQFCRDKGIHVTACSPLRAYKDIWGSDAVIENPIL</sequence>
<dbReference type="OrthoDB" id="416253at2759"/>
<dbReference type="STRING" id="63057.A0A2P5BDQ3"/>
<comment type="caution">
    <text evidence="1">The sequence shown here is derived from an EMBL/GenBank/DDBJ whole genome shotgun (WGS) entry which is preliminary data.</text>
</comment>
<dbReference type="Gene3D" id="3.20.20.100">
    <property type="entry name" value="NADP-dependent oxidoreductase domain"/>
    <property type="match status" value="1"/>
</dbReference>
<proteinExistence type="predicted"/>
<dbReference type="EMBL" id="JXTC01000544">
    <property type="protein sequence ID" value="PON46924.1"/>
    <property type="molecule type" value="Genomic_DNA"/>
</dbReference>
<dbReference type="GO" id="GO:0016491">
    <property type="term" value="F:oxidoreductase activity"/>
    <property type="evidence" value="ECO:0007669"/>
    <property type="project" value="InterPro"/>
</dbReference>
<dbReference type="PANTHER" id="PTHR11732">
    <property type="entry name" value="ALDO/KETO REDUCTASE"/>
    <property type="match status" value="1"/>
</dbReference>
<protein>
    <submittedName>
        <fullName evidence="1">Aldo/keto reductase</fullName>
    </submittedName>
</protein>
<dbReference type="PRINTS" id="PR00069">
    <property type="entry name" value="ALDKETRDTASE"/>
</dbReference>
<dbReference type="Proteomes" id="UP000237000">
    <property type="component" value="Unassembled WGS sequence"/>
</dbReference>
<accession>A0A2P5BDQ3</accession>
<dbReference type="InterPro" id="IPR036812">
    <property type="entry name" value="NAD(P)_OxRdtase_dom_sf"/>
</dbReference>
<gene>
    <name evidence="1" type="ORF">TorRG33x02_324580</name>
</gene>
<organism evidence="1 2">
    <name type="scientific">Trema orientale</name>
    <name type="common">Charcoal tree</name>
    <name type="synonym">Celtis orientalis</name>
    <dbReference type="NCBI Taxonomy" id="63057"/>
    <lineage>
        <taxon>Eukaryota</taxon>
        <taxon>Viridiplantae</taxon>
        <taxon>Streptophyta</taxon>
        <taxon>Embryophyta</taxon>
        <taxon>Tracheophyta</taxon>
        <taxon>Spermatophyta</taxon>
        <taxon>Magnoliopsida</taxon>
        <taxon>eudicotyledons</taxon>
        <taxon>Gunneridae</taxon>
        <taxon>Pentapetalae</taxon>
        <taxon>rosids</taxon>
        <taxon>fabids</taxon>
        <taxon>Rosales</taxon>
        <taxon>Cannabaceae</taxon>
        <taxon>Trema</taxon>
    </lineage>
</organism>
<dbReference type="AlphaFoldDB" id="A0A2P5BDQ3"/>
<evidence type="ECO:0000313" key="2">
    <source>
        <dbReference type="Proteomes" id="UP000237000"/>
    </source>
</evidence>
<reference evidence="2" key="1">
    <citation type="submission" date="2016-06" db="EMBL/GenBank/DDBJ databases">
        <title>Parallel loss of symbiosis genes in relatives of nitrogen-fixing non-legume Parasponia.</title>
        <authorList>
            <person name="Van Velzen R."/>
            <person name="Holmer R."/>
            <person name="Bu F."/>
            <person name="Rutten L."/>
            <person name="Van Zeijl A."/>
            <person name="Liu W."/>
            <person name="Santuari L."/>
            <person name="Cao Q."/>
            <person name="Sharma T."/>
            <person name="Shen D."/>
            <person name="Roswanjaya Y."/>
            <person name="Wardhani T."/>
            <person name="Kalhor M.S."/>
            <person name="Jansen J."/>
            <person name="Van den Hoogen J."/>
            <person name="Gungor B."/>
            <person name="Hartog M."/>
            <person name="Hontelez J."/>
            <person name="Verver J."/>
            <person name="Yang W.-C."/>
            <person name="Schijlen E."/>
            <person name="Repin R."/>
            <person name="Schilthuizen M."/>
            <person name="Schranz E."/>
            <person name="Heidstra R."/>
            <person name="Miyata K."/>
            <person name="Fedorova E."/>
            <person name="Kohlen W."/>
            <person name="Bisseling T."/>
            <person name="Smit S."/>
            <person name="Geurts R."/>
        </authorList>
    </citation>
    <scope>NUCLEOTIDE SEQUENCE [LARGE SCALE GENOMIC DNA]</scope>
    <source>
        <strain evidence="2">cv. RG33-2</strain>
    </source>
</reference>
<evidence type="ECO:0000313" key="1">
    <source>
        <dbReference type="EMBL" id="PON46924.1"/>
    </source>
</evidence>
<dbReference type="InterPro" id="IPR020471">
    <property type="entry name" value="AKR"/>
</dbReference>
<name>A0A2P5BDQ3_TREOI</name>
<dbReference type="InParanoid" id="A0A2P5BDQ3"/>
<keyword evidence="2" id="KW-1185">Reference proteome</keyword>